<evidence type="ECO:0000256" key="4">
    <source>
        <dbReference type="ARBA" id="ARBA00022989"/>
    </source>
</evidence>
<feature type="transmembrane region" description="Helical" evidence="6">
    <location>
        <begin position="106"/>
        <end position="133"/>
    </location>
</feature>
<feature type="transmembrane region" description="Helical" evidence="6">
    <location>
        <begin position="390"/>
        <end position="412"/>
    </location>
</feature>
<dbReference type="GO" id="GO:0005886">
    <property type="term" value="C:plasma membrane"/>
    <property type="evidence" value="ECO:0007669"/>
    <property type="project" value="UniProtKB-SubCell"/>
</dbReference>
<keyword evidence="2" id="KW-1003">Cell membrane</keyword>
<dbReference type="EMBL" id="JAFVMH010000005">
    <property type="protein sequence ID" value="MBO1325793.1"/>
    <property type="molecule type" value="Genomic_DNA"/>
</dbReference>
<comment type="caution">
    <text evidence="7">The sequence shown here is derived from an EMBL/GenBank/DDBJ whole genome shotgun (WGS) entry which is preliminary data.</text>
</comment>
<name>A0A939KMY2_9PROT</name>
<dbReference type="Pfam" id="PF03739">
    <property type="entry name" value="LptF_LptG"/>
    <property type="match status" value="1"/>
</dbReference>
<comment type="subcellular location">
    <subcellularLocation>
        <location evidence="1">Cell membrane</location>
        <topology evidence="1">Multi-pass membrane protein</topology>
    </subcellularLocation>
</comment>
<keyword evidence="4 6" id="KW-1133">Transmembrane helix</keyword>
<sequence>MASVPNGPPPSLPATPHGWLRQLCVRQFMRSVLWQAGATLLLVEAIFLAERFPMIFRDVISHHANLFDAGLIFLLTGPQILDFALPLAMIVAVYRTALTMRENRELLVLSACGLAPRSFILPPIVLAVAALLLSLAASGVVNPLALYAQRAVLFDAAYRNLITATGQSQLVFVGNRVAFIPQESPQKDPPATISTAPMTRRNLFVYEPLDPTHFRVVQSGSVRTTGSAPENLFGVSVAQMTSHIFSVEGAVSASTPGQGTFPNLRDDEQMTFYADTADKIIPLDDILPFPPRWEQENELTLPELLVLLAHHATQANEPSPVLVVRLLGERLSRGLLCLLAPLVALAALSQTTQRNRSIALPASCMALLAFNVGTESLIRAVAPSGLGAELVLLLLLTATLQGLLLAALRLGISRLLLPQLLRA</sequence>
<evidence type="ECO:0000313" key="7">
    <source>
        <dbReference type="EMBL" id="MBO1325793.1"/>
    </source>
</evidence>
<reference evidence="7" key="1">
    <citation type="submission" date="2021-03" db="EMBL/GenBank/DDBJ databases">
        <title>The complete genome sequence of Acetobacter sp. TBRC 12339.</title>
        <authorList>
            <person name="Charoenyingcharoen P."/>
            <person name="Yukphan P."/>
        </authorList>
    </citation>
    <scope>NUCLEOTIDE SEQUENCE</scope>
    <source>
        <strain evidence="7">TBRC 12339</strain>
    </source>
</reference>
<proteinExistence type="predicted"/>
<keyword evidence="3 6" id="KW-0812">Transmembrane</keyword>
<protein>
    <submittedName>
        <fullName evidence="7">LptF/LptG family permease</fullName>
    </submittedName>
</protein>
<evidence type="ECO:0000256" key="2">
    <source>
        <dbReference type="ARBA" id="ARBA00022475"/>
    </source>
</evidence>
<keyword evidence="8" id="KW-1185">Reference proteome</keyword>
<feature type="transmembrane region" description="Helical" evidence="6">
    <location>
        <begin position="31"/>
        <end position="49"/>
    </location>
</feature>
<keyword evidence="5 6" id="KW-0472">Membrane</keyword>
<organism evidence="7 8">
    <name type="scientific">Acetobacter garciniae</name>
    <dbReference type="NCBI Taxonomy" id="2817435"/>
    <lineage>
        <taxon>Bacteria</taxon>
        <taxon>Pseudomonadati</taxon>
        <taxon>Pseudomonadota</taxon>
        <taxon>Alphaproteobacteria</taxon>
        <taxon>Acetobacterales</taxon>
        <taxon>Acetobacteraceae</taxon>
        <taxon>Acetobacter</taxon>
    </lineage>
</organism>
<evidence type="ECO:0000313" key="8">
    <source>
        <dbReference type="Proteomes" id="UP000664073"/>
    </source>
</evidence>
<dbReference type="Proteomes" id="UP000664073">
    <property type="component" value="Unassembled WGS sequence"/>
</dbReference>
<evidence type="ECO:0000256" key="1">
    <source>
        <dbReference type="ARBA" id="ARBA00004651"/>
    </source>
</evidence>
<evidence type="ECO:0000256" key="6">
    <source>
        <dbReference type="SAM" id="Phobius"/>
    </source>
</evidence>
<feature type="transmembrane region" description="Helical" evidence="6">
    <location>
        <begin position="69"/>
        <end position="94"/>
    </location>
</feature>
<accession>A0A939KMY2</accession>
<dbReference type="InterPro" id="IPR005495">
    <property type="entry name" value="LptG/LptF_permease"/>
</dbReference>
<evidence type="ECO:0000256" key="5">
    <source>
        <dbReference type="ARBA" id="ARBA00023136"/>
    </source>
</evidence>
<feature type="transmembrane region" description="Helical" evidence="6">
    <location>
        <begin position="360"/>
        <end position="378"/>
    </location>
</feature>
<evidence type="ECO:0000256" key="3">
    <source>
        <dbReference type="ARBA" id="ARBA00022692"/>
    </source>
</evidence>
<dbReference type="AlphaFoldDB" id="A0A939KMY2"/>
<dbReference type="RefSeq" id="WP_207846436.1">
    <property type="nucleotide sequence ID" value="NZ_JAFVMH010000005.1"/>
</dbReference>
<gene>
    <name evidence="7" type="ORF">J2D77_11560</name>
</gene>